<accession>A0ABT5BI96</accession>
<feature type="region of interest" description="Disordered" evidence="1">
    <location>
        <begin position="1"/>
        <end position="29"/>
    </location>
</feature>
<dbReference type="EMBL" id="JAQNDN010000022">
    <property type="protein sequence ID" value="MDC0673229.1"/>
    <property type="molecule type" value="Genomic_DNA"/>
</dbReference>
<comment type="caution">
    <text evidence="2">The sequence shown here is derived from an EMBL/GenBank/DDBJ whole genome shotgun (WGS) entry which is preliminary data.</text>
</comment>
<keyword evidence="3" id="KW-1185">Reference proteome</keyword>
<gene>
    <name evidence="2" type="ORF">POL58_36080</name>
</gene>
<sequence>MEARADRRRGDGERAGDLGRALVREESTHDQLPVLERELLQLGEEHAEQFQAQQLSVGLGRGRRRGHGSLLAPLASTIRTALHAKTVAKDRRQPWAQRLVAAGRRVRPCGHERFLHEVGGILDVSYESGGQALQPLQVREGGGGHSRGAHHALPTCRRAGERCKGEA</sequence>
<dbReference type="Proteomes" id="UP001217838">
    <property type="component" value="Unassembled WGS sequence"/>
</dbReference>
<evidence type="ECO:0000256" key="1">
    <source>
        <dbReference type="SAM" id="MobiDB-lite"/>
    </source>
</evidence>
<proteinExistence type="predicted"/>
<protein>
    <submittedName>
        <fullName evidence="2">Uncharacterized protein</fullName>
    </submittedName>
</protein>
<evidence type="ECO:0000313" key="2">
    <source>
        <dbReference type="EMBL" id="MDC0673229.1"/>
    </source>
</evidence>
<name>A0ABT5BI96_9BACT</name>
<evidence type="ECO:0000313" key="3">
    <source>
        <dbReference type="Proteomes" id="UP001217838"/>
    </source>
</evidence>
<reference evidence="2 3" key="1">
    <citation type="submission" date="2022-11" db="EMBL/GenBank/DDBJ databases">
        <title>Minimal conservation of predation-associated metabolite biosynthetic gene clusters underscores biosynthetic potential of Myxococcota including descriptions for ten novel species: Archangium lansinium sp. nov., Myxococcus landrumus sp. nov., Nannocystis bai.</title>
        <authorList>
            <person name="Ahearne A."/>
            <person name="Stevens C."/>
            <person name="Dowd S."/>
        </authorList>
    </citation>
    <scope>NUCLEOTIDE SEQUENCE [LARGE SCALE GENOMIC DNA]</scope>
    <source>
        <strain evidence="2 3">NCELM</strain>
    </source>
</reference>
<organism evidence="2 3">
    <name type="scientific">Nannocystis radixulma</name>
    <dbReference type="NCBI Taxonomy" id="2995305"/>
    <lineage>
        <taxon>Bacteria</taxon>
        <taxon>Pseudomonadati</taxon>
        <taxon>Myxococcota</taxon>
        <taxon>Polyangia</taxon>
        <taxon>Nannocystales</taxon>
        <taxon>Nannocystaceae</taxon>
        <taxon>Nannocystis</taxon>
    </lineage>
</organism>